<dbReference type="EMBL" id="JARRAF010000061">
    <property type="protein sequence ID" value="MDK2126889.1"/>
    <property type="molecule type" value="Genomic_DNA"/>
</dbReference>
<dbReference type="CDD" id="cd00118">
    <property type="entry name" value="LysM"/>
    <property type="match status" value="1"/>
</dbReference>
<protein>
    <submittedName>
        <fullName evidence="3">LysM peptidoglycan-binding domain-containing protein</fullName>
    </submittedName>
</protein>
<evidence type="ECO:0000313" key="4">
    <source>
        <dbReference type="Proteomes" id="UP001172778"/>
    </source>
</evidence>
<evidence type="ECO:0000313" key="3">
    <source>
        <dbReference type="EMBL" id="MDK2126889.1"/>
    </source>
</evidence>
<evidence type="ECO:0000256" key="1">
    <source>
        <dbReference type="SAM" id="MobiDB-lite"/>
    </source>
</evidence>
<sequence>GVGDNPGGNTEAVTPVETYQYDFSGNRIRQHVSYTGGSVAATADLGQTDYDVLGRVVHSVQFNQHTYYDYAWTTLNGFDNQQYGKSNKPVGFVDPNSTHYYLQTTTRRGEVAERGWTADNAGEHVYRFDGAYTNTTVEVTGQNGAKLRRTDQGRHVYQYLYDSAGRLIRQTNNAGQDLRYAYYGHGNLKAVRDTSGDNNTLVEYAYDAAGNRTQEWNTVYTRQVSQNGITRQMSETRYDSQNRMQEVIAQRWSYADNGQRRLDQREVSVQYLYDANGNIRQTTTRNPSAGGEQTETQVYAYNHLNLLTEASKVEGVAESVSRIGTKYEYSRSGLRRTSTFQKYEKGKLQTNPDGTSGVTETYTYTGDGQLYQTVSTGGDHGNHLRWLDGYGRVVKIHDQSTGQPTDGQINNKYDSNGRLTDQLLGGQHTHYFYHRETGALLRTRTYASYATFLAAREGQPPADNDPNVTITGTTDYRYQWWDSAKEVRVISQIESKERADALLRYNASGHLLRQDSWSPAVQDPRKAIASSWYYSNPQGQLLHREHLALDEADSHSASLYYSNGTQIGEIRQSRKEGAPSSLIRQSYVQGFNQMVQRGNTEKPATTAQAVTSVDFYRHYQSVNPNNPLPTPGQYTVQAGDTLQDIARNLWGDASLWTLLADSNGLSGSETLSAGQVLTVPNKVINLRHGADSFRPYNPSEALGSLVPANVPVPGADPCGAAQIIMIVIAVIVTIYTAGAASAYFGSAIAGGAVGGAAGAVASQAAGMAMGVQNSFNWNQVGMAALGGAITGGIGQAMGTGASAANGVGTANAAATASSATSNILSTGIRAFAASTLTQGIGSALGMTSFSWRDVAGSTVGAMAGEAVNQGIGNLQYGNNWQATQESLSKGFTEANLFNQASRSLAVNFVNTAVSQKISTGHFSWSNTLPQAVGNTLGDMIKNQVKGEDNRPVQGKAGEQDNHHLLPEGARKPSIPEVARYTGFDEDDFGFGDEDYVYSRANYQPGKRSRMQSPLNALTASMRAQAGKNPITLADLARFAVNPIQTATELSMRTALDTSVGQALLAEARAASQAESAGEQSLLNISDSYGSDLEFGLSKPDLIASEPGRSVVFRPGSYLTRMTPAEFMAKGAEAERFLQLKGMYSDPAVIRDDFGVHTNYMAPGAREALAPIQNELPMFLATTLLPEVGFARLGRLVGVARMGGIPGRGMQLQEPGSIDHLLYGARAGEGLPGPAGVITNRRPSIEQMINLSEKHGVEFSTVYTLGPGKNGGGGYYTLYSGGPSSVSVGEFGANKILINHTHPKGTASASGYWFDPVRNVEVHAPSPSLISSGRLELRGDQGVLRGFIDAGSPQRSSVVIPGARPDGNVLPPFRFDVTSHNLDYTVVDGVAIRKQR</sequence>
<dbReference type="Gene3D" id="2.180.10.10">
    <property type="entry name" value="RHS repeat-associated core"/>
    <property type="match status" value="1"/>
</dbReference>
<dbReference type="NCBIfam" id="TIGR01643">
    <property type="entry name" value="YD_repeat_2x"/>
    <property type="match status" value="2"/>
</dbReference>
<dbReference type="Pfam" id="PF01476">
    <property type="entry name" value="LysM"/>
    <property type="match status" value="1"/>
</dbReference>
<evidence type="ECO:0000259" key="2">
    <source>
        <dbReference type="PROSITE" id="PS51782"/>
    </source>
</evidence>
<comment type="caution">
    <text evidence="3">The sequence shown here is derived from an EMBL/GenBank/DDBJ whole genome shotgun (WGS) entry which is preliminary data.</text>
</comment>
<feature type="domain" description="LysM" evidence="2">
    <location>
        <begin position="632"/>
        <end position="679"/>
    </location>
</feature>
<dbReference type="PROSITE" id="PS51782">
    <property type="entry name" value="LYSM"/>
    <property type="match status" value="1"/>
</dbReference>
<dbReference type="RefSeq" id="WP_284103209.1">
    <property type="nucleotide sequence ID" value="NZ_JARRAF010000061.1"/>
</dbReference>
<name>A0ABT7E3J4_9NEIS</name>
<dbReference type="Proteomes" id="UP001172778">
    <property type="component" value="Unassembled WGS sequence"/>
</dbReference>
<feature type="non-terminal residue" evidence="3">
    <location>
        <position position="1"/>
    </location>
</feature>
<accession>A0ABT7E3J4</accession>
<organism evidence="3 4">
    <name type="scientific">Parachitinimonas caeni</name>
    <dbReference type="NCBI Taxonomy" id="3031301"/>
    <lineage>
        <taxon>Bacteria</taxon>
        <taxon>Pseudomonadati</taxon>
        <taxon>Pseudomonadota</taxon>
        <taxon>Betaproteobacteria</taxon>
        <taxon>Neisseriales</taxon>
        <taxon>Chitinibacteraceae</taxon>
        <taxon>Parachitinimonas</taxon>
    </lineage>
</organism>
<dbReference type="SMART" id="SM00257">
    <property type="entry name" value="LysM"/>
    <property type="match status" value="1"/>
</dbReference>
<feature type="compositionally biased region" description="Basic and acidic residues" evidence="1">
    <location>
        <begin position="957"/>
        <end position="969"/>
    </location>
</feature>
<keyword evidence="4" id="KW-1185">Reference proteome</keyword>
<reference evidence="3" key="1">
    <citation type="submission" date="2023-03" db="EMBL/GenBank/DDBJ databases">
        <title>Chitinimonas shenzhenensis gen. nov., sp. nov., a novel member of family Burkholderiaceae isolated from activated sludge collected in Shen Zhen, China.</title>
        <authorList>
            <person name="Wang X."/>
        </authorList>
    </citation>
    <scope>NUCLEOTIDE SEQUENCE</scope>
    <source>
        <strain evidence="3">DQS-5</strain>
    </source>
</reference>
<proteinExistence type="predicted"/>
<dbReference type="InterPro" id="IPR006530">
    <property type="entry name" value="YD"/>
</dbReference>
<feature type="region of interest" description="Disordered" evidence="1">
    <location>
        <begin position="947"/>
        <end position="969"/>
    </location>
</feature>
<gene>
    <name evidence="3" type="ORF">PZA18_22865</name>
</gene>
<dbReference type="InterPro" id="IPR018392">
    <property type="entry name" value="LysM"/>
</dbReference>